<dbReference type="OrthoDB" id="5900110at2"/>
<dbReference type="InterPro" id="IPR000160">
    <property type="entry name" value="GGDEF_dom"/>
</dbReference>
<dbReference type="Proteomes" id="UP000008881">
    <property type="component" value="Chromosome"/>
</dbReference>
<evidence type="ECO:0000256" key="3">
    <source>
        <dbReference type="ARBA" id="ARBA00022692"/>
    </source>
</evidence>
<dbReference type="InterPro" id="IPR035919">
    <property type="entry name" value="EAL_sf"/>
</dbReference>
<feature type="domain" description="EAL" evidence="7">
    <location>
        <begin position="487"/>
        <end position="727"/>
    </location>
</feature>
<dbReference type="SUPFAM" id="SSF141868">
    <property type="entry name" value="EAL domain-like"/>
    <property type="match status" value="1"/>
</dbReference>
<evidence type="ECO:0000256" key="4">
    <source>
        <dbReference type="ARBA" id="ARBA00022989"/>
    </source>
</evidence>
<dbReference type="PATRIC" id="fig|1028307.3.peg.51"/>
<evidence type="ECO:0000256" key="2">
    <source>
        <dbReference type="ARBA" id="ARBA00022475"/>
    </source>
</evidence>
<dbReference type="GO" id="GO:0071111">
    <property type="term" value="F:cyclic-guanylate-specific phosphodiesterase activity"/>
    <property type="evidence" value="ECO:0007669"/>
    <property type="project" value="InterPro"/>
</dbReference>
<keyword evidence="4 6" id="KW-1133">Transmembrane helix</keyword>
<feature type="transmembrane region" description="Helical" evidence="6">
    <location>
        <begin position="81"/>
        <end position="102"/>
    </location>
</feature>
<proteinExistence type="predicted"/>
<feature type="transmembrane region" description="Helical" evidence="6">
    <location>
        <begin position="161"/>
        <end position="186"/>
    </location>
</feature>
<organism evidence="8 9">
    <name type="scientific">Klebsiella aerogenes (strain ATCC 13048 / DSM 30053 / CCUG 1429 / JCM 1235 / KCTC 2190 / NBRC 13534 / NCIMB 10102 / NCTC 10006 / CDC 819-56)</name>
    <name type="common">Enterobacter aerogenes</name>
    <dbReference type="NCBI Taxonomy" id="1028307"/>
    <lineage>
        <taxon>Bacteria</taxon>
        <taxon>Pseudomonadati</taxon>
        <taxon>Pseudomonadota</taxon>
        <taxon>Gammaproteobacteria</taxon>
        <taxon>Enterobacterales</taxon>
        <taxon>Enterobacteriaceae</taxon>
        <taxon>Klebsiella/Raoultella group</taxon>
        <taxon>Klebsiella</taxon>
    </lineage>
</organism>
<evidence type="ECO:0000256" key="1">
    <source>
        <dbReference type="ARBA" id="ARBA00004651"/>
    </source>
</evidence>
<keyword evidence="3 6" id="KW-0812">Transmembrane</keyword>
<feature type="transmembrane region" description="Helical" evidence="6">
    <location>
        <begin position="123"/>
        <end position="141"/>
    </location>
</feature>
<dbReference type="InterPro" id="IPR050706">
    <property type="entry name" value="Cyclic-di-GMP_PDE-like"/>
</dbReference>
<keyword evidence="5 6" id="KW-0472">Membrane</keyword>
<dbReference type="EMBL" id="CP002824">
    <property type="protein sequence ID" value="AEG94999.1"/>
    <property type="molecule type" value="Genomic_DNA"/>
</dbReference>
<dbReference type="eggNOG" id="COG2200">
    <property type="taxonomic scope" value="Bacteria"/>
</dbReference>
<dbReference type="InterPro" id="IPR029787">
    <property type="entry name" value="Nucleotide_cyclase"/>
</dbReference>
<dbReference type="SUPFAM" id="SSF55073">
    <property type="entry name" value="Nucleotide cyclase"/>
    <property type="match status" value="1"/>
</dbReference>
<comment type="subcellular location">
    <subcellularLocation>
        <location evidence="1">Cell membrane</location>
        <topology evidence="1">Multi-pass membrane protein</topology>
    </subcellularLocation>
</comment>
<sequence>MTDIFNIKVKKTLLALIVCLIFIPLSRLISPQTLIDGKKIYLAWLPLSVMYATICIFGRYAVAPLIVAFAITNTFVIDLTYTQAAILLFCQLFSVFFTFAIMRSLSGKKWRSGRPAKRHIGRRIFWGGFFAPILLKLTMYLAGRFFAFPLAVSSYFSTASIIYSVIDIQALICAALIFTTAFYYPMRMMVCPRYRRVFWLRHCQPWLVKKRRAFTIYWFMALITIMLVLCAPFDSDLIAGYLVPIIFILYFIGIGRLGHELIRITWAISAFFLVAYNKNFLQGVQSGYSLSFVLSVLISFTICLFYMTDIYSRSERIKQRWRDRAEEDPLTGLPNLRALEGHLRQSPRVVISSLRIENLDFLSRHYGMMMRVECKRQIARRLQPLLDHHDKIYQLPGSELLLVIEGPEPAARLNHIVSMLNHAKFNWHNQDLDLEFGAAWGSYSGIETELHPMLGQLSWLSEQAGAVQRVLALDIAQEEVSDQTTEQVRMLTKIKQALNERSLLLYAQPIQNAEGEGYYEILTRMRCGETIITPDRFIPLIAQFNLSQRFDMLVLETLFSQIDHHPGRRFSVNLLPYTLMQKDSAAQIIALFKRYRVSPAYITIEITEEQAFSNADTSMHNIQLLSEFGCAIAIDDFGTGYANYERLKSLQADIVKIDGCFVHEIESDQLDAIIVKSIIEIARAKQLTVVAEYVETEAQKAMLLALGVDYLQGYLIGKPQPLSELKA</sequence>
<dbReference type="Pfam" id="PF00563">
    <property type="entry name" value="EAL"/>
    <property type="match status" value="1"/>
</dbReference>
<evidence type="ECO:0000256" key="5">
    <source>
        <dbReference type="ARBA" id="ARBA00023136"/>
    </source>
</evidence>
<dbReference type="GeneID" id="93313179"/>
<dbReference type="Pfam" id="PF00990">
    <property type="entry name" value="GGDEF"/>
    <property type="match status" value="1"/>
</dbReference>
<dbReference type="RefSeq" id="WP_013878157.1">
    <property type="nucleotide sequence ID" value="NC_015663.1"/>
</dbReference>
<feature type="transmembrane region" description="Helical" evidence="6">
    <location>
        <begin position="12"/>
        <end position="29"/>
    </location>
</feature>
<dbReference type="KEGG" id="eae:EAE_00300"/>
<name>A0A0H3FJM5_KLEAK</name>
<keyword evidence="2" id="KW-1003">Cell membrane</keyword>
<gene>
    <name evidence="8" type="ordered locus">EAE_00300</name>
</gene>
<keyword evidence="9" id="KW-1185">Reference proteome</keyword>
<dbReference type="PANTHER" id="PTHR33121:SF74">
    <property type="entry name" value="CYCLIC DI-GMP PHOSPHODIESTERASE PDEA-RELATED"/>
    <property type="match status" value="1"/>
</dbReference>
<feature type="transmembrane region" description="Helical" evidence="6">
    <location>
        <begin position="237"/>
        <end position="254"/>
    </location>
</feature>
<reference evidence="8 9" key="1">
    <citation type="journal article" date="2012" name="J. Bacteriol.">
        <title>Complete genome sequence of Enterobacter aerogenes KCTC 2190.</title>
        <authorList>
            <person name="Shin S.H."/>
            <person name="Kim S."/>
            <person name="Kim J.Y."/>
            <person name="Lee S."/>
            <person name="Um Y."/>
            <person name="Oh M.K."/>
            <person name="Kim Y.R."/>
            <person name="Lee J."/>
            <person name="Yang K.S."/>
        </authorList>
    </citation>
    <scope>NUCLEOTIDE SEQUENCE [LARGE SCALE GENOMIC DNA]</scope>
    <source>
        <strain evidence="8 9">KCTC 2190</strain>
    </source>
</reference>
<dbReference type="PROSITE" id="PS50883">
    <property type="entry name" value="EAL"/>
    <property type="match status" value="1"/>
</dbReference>
<dbReference type="eggNOG" id="COG2199">
    <property type="taxonomic scope" value="Bacteria"/>
</dbReference>
<dbReference type="PANTHER" id="PTHR33121">
    <property type="entry name" value="CYCLIC DI-GMP PHOSPHODIESTERASE PDEF"/>
    <property type="match status" value="1"/>
</dbReference>
<dbReference type="InterPro" id="IPR043128">
    <property type="entry name" value="Rev_trsase/Diguanyl_cyclase"/>
</dbReference>
<feature type="transmembrane region" description="Helical" evidence="6">
    <location>
        <begin position="288"/>
        <end position="308"/>
    </location>
</feature>
<dbReference type="Gene3D" id="3.20.20.450">
    <property type="entry name" value="EAL domain"/>
    <property type="match status" value="1"/>
</dbReference>
<protein>
    <recommendedName>
        <fullName evidence="7">EAL domain-containing protein</fullName>
    </recommendedName>
</protein>
<dbReference type="SMART" id="SM00052">
    <property type="entry name" value="EAL"/>
    <property type="match status" value="1"/>
</dbReference>
<dbReference type="SMART" id="SM00267">
    <property type="entry name" value="GGDEF"/>
    <property type="match status" value="1"/>
</dbReference>
<dbReference type="AlphaFoldDB" id="A0A0H3FJM5"/>
<dbReference type="Gene3D" id="3.30.70.270">
    <property type="match status" value="1"/>
</dbReference>
<evidence type="ECO:0000313" key="8">
    <source>
        <dbReference type="EMBL" id="AEG94999.1"/>
    </source>
</evidence>
<feature type="transmembrane region" description="Helical" evidence="6">
    <location>
        <begin position="41"/>
        <end position="61"/>
    </location>
</feature>
<evidence type="ECO:0000259" key="7">
    <source>
        <dbReference type="PROSITE" id="PS50883"/>
    </source>
</evidence>
<evidence type="ECO:0000313" key="9">
    <source>
        <dbReference type="Proteomes" id="UP000008881"/>
    </source>
</evidence>
<evidence type="ECO:0000256" key="6">
    <source>
        <dbReference type="SAM" id="Phobius"/>
    </source>
</evidence>
<dbReference type="CDD" id="cd01948">
    <property type="entry name" value="EAL"/>
    <property type="match status" value="1"/>
</dbReference>
<dbReference type="InterPro" id="IPR007895">
    <property type="entry name" value="MASE1"/>
</dbReference>
<dbReference type="HOGENOM" id="CLU_023566_2_0_6"/>
<dbReference type="GO" id="GO:0005886">
    <property type="term" value="C:plasma membrane"/>
    <property type="evidence" value="ECO:0007669"/>
    <property type="project" value="UniProtKB-SubCell"/>
</dbReference>
<dbReference type="InterPro" id="IPR001633">
    <property type="entry name" value="EAL_dom"/>
</dbReference>
<accession>A0A0H3FJM5</accession>
<dbReference type="Pfam" id="PF05231">
    <property type="entry name" value="MASE1"/>
    <property type="match status" value="1"/>
</dbReference>
<feature type="transmembrane region" description="Helical" evidence="6">
    <location>
        <begin position="214"/>
        <end position="231"/>
    </location>
</feature>